<dbReference type="EMBL" id="JADPVI010000002">
    <property type="protein sequence ID" value="MBF8457045.1"/>
    <property type="molecule type" value="Genomic_DNA"/>
</dbReference>
<organism evidence="2 3">
    <name type="scientific">Kaistella gelatinilytica</name>
    <dbReference type="NCBI Taxonomy" id="2787636"/>
    <lineage>
        <taxon>Bacteria</taxon>
        <taxon>Pseudomonadati</taxon>
        <taxon>Bacteroidota</taxon>
        <taxon>Flavobacteriia</taxon>
        <taxon>Flavobacteriales</taxon>
        <taxon>Weeksellaceae</taxon>
        <taxon>Chryseobacterium group</taxon>
        <taxon>Kaistella</taxon>
    </lineage>
</organism>
<gene>
    <name evidence="2" type="ORF">IV494_07600</name>
</gene>
<keyword evidence="1" id="KW-0812">Transmembrane</keyword>
<keyword evidence="1" id="KW-1133">Transmembrane helix</keyword>
<dbReference type="RefSeq" id="WP_196079568.1">
    <property type="nucleotide sequence ID" value="NZ_JADPVI010000002.1"/>
</dbReference>
<reference evidence="2 3" key="1">
    <citation type="submission" date="2020-11" db="EMBL/GenBank/DDBJ databases">
        <title>Kaistella gelatinilytica sp. nov., a flavobacterium isolated from Antarctic Soil.</title>
        <authorList>
            <person name="Li J."/>
        </authorList>
    </citation>
    <scope>NUCLEOTIDE SEQUENCE [LARGE SCALE GENOMIC DNA]</scope>
    <source>
        <strain evidence="2 3">G5-32</strain>
    </source>
</reference>
<feature type="transmembrane region" description="Helical" evidence="1">
    <location>
        <begin position="42"/>
        <end position="62"/>
    </location>
</feature>
<proteinExistence type="predicted"/>
<accession>A0ABS0FBF0</accession>
<sequence length="134" mass="14379">MKNLPFVLLFILPTVMNAQETKQSEINQYLKKANTKKKTANILLITGGGLLLTGIVVSATAQHKNSMLISDRDLAGLGLSGLGILSAVASVPFYISAKNNKNKSLQISPTTGILRSNSITEPKNYATVGLNFNF</sequence>
<evidence type="ECO:0000313" key="2">
    <source>
        <dbReference type="EMBL" id="MBF8457045.1"/>
    </source>
</evidence>
<evidence type="ECO:0000313" key="3">
    <source>
        <dbReference type="Proteomes" id="UP000660070"/>
    </source>
</evidence>
<comment type="caution">
    <text evidence="2">The sequence shown here is derived from an EMBL/GenBank/DDBJ whole genome shotgun (WGS) entry which is preliminary data.</text>
</comment>
<dbReference type="Proteomes" id="UP000660070">
    <property type="component" value="Unassembled WGS sequence"/>
</dbReference>
<name>A0ABS0FBF0_9FLAO</name>
<protein>
    <submittedName>
        <fullName evidence="2">Uncharacterized protein</fullName>
    </submittedName>
</protein>
<keyword evidence="1" id="KW-0472">Membrane</keyword>
<keyword evidence="3" id="KW-1185">Reference proteome</keyword>
<feature type="transmembrane region" description="Helical" evidence="1">
    <location>
        <begin position="74"/>
        <end position="95"/>
    </location>
</feature>
<evidence type="ECO:0000256" key="1">
    <source>
        <dbReference type="SAM" id="Phobius"/>
    </source>
</evidence>